<evidence type="ECO:0000256" key="1">
    <source>
        <dbReference type="ARBA" id="ARBA00004651"/>
    </source>
</evidence>
<dbReference type="InterPro" id="IPR036945">
    <property type="entry name" value="DAGK_sf"/>
</dbReference>
<feature type="binding site" evidence="17">
    <location>
        <position position="73"/>
    </location>
    <ligand>
        <name>ATP</name>
        <dbReference type="ChEBI" id="CHEBI:30616"/>
    </ligand>
</feature>
<feature type="binding site" evidence="16">
    <location>
        <position position="6"/>
    </location>
    <ligand>
        <name>substrate</name>
    </ligand>
</feature>
<feature type="binding site" evidence="18">
    <location>
        <position position="25"/>
    </location>
    <ligand>
        <name>a divalent metal cation</name>
        <dbReference type="ChEBI" id="CHEBI:60240"/>
    </ligand>
</feature>
<dbReference type="Proteomes" id="UP000177407">
    <property type="component" value="Unassembled WGS sequence"/>
</dbReference>
<keyword evidence="11" id="KW-0443">Lipid metabolism</keyword>
<evidence type="ECO:0000256" key="4">
    <source>
        <dbReference type="ARBA" id="ARBA00022516"/>
    </source>
</evidence>
<feature type="binding site" evidence="16">
    <location>
        <position position="66"/>
    </location>
    <ligand>
        <name>substrate</name>
    </ligand>
</feature>
<keyword evidence="12 19" id="KW-0472">Membrane</keyword>
<evidence type="ECO:0000256" key="9">
    <source>
        <dbReference type="ARBA" id="ARBA00022840"/>
    </source>
</evidence>
<evidence type="ECO:0000313" key="21">
    <source>
        <dbReference type="Proteomes" id="UP000177407"/>
    </source>
</evidence>
<evidence type="ECO:0000256" key="19">
    <source>
        <dbReference type="SAM" id="Phobius"/>
    </source>
</evidence>
<dbReference type="GO" id="GO:0005524">
    <property type="term" value="F:ATP binding"/>
    <property type="evidence" value="ECO:0007669"/>
    <property type="project" value="UniProtKB-KW"/>
</dbReference>
<dbReference type="GO" id="GO:0008654">
    <property type="term" value="P:phospholipid biosynthetic process"/>
    <property type="evidence" value="ECO:0007669"/>
    <property type="project" value="UniProtKB-KW"/>
</dbReference>
<keyword evidence="10 19" id="KW-1133">Transmembrane helix</keyword>
<dbReference type="EMBL" id="MFGA01000020">
    <property type="protein sequence ID" value="OGF20791.1"/>
    <property type="molecule type" value="Genomic_DNA"/>
</dbReference>
<evidence type="ECO:0000256" key="6">
    <source>
        <dbReference type="ARBA" id="ARBA00022692"/>
    </source>
</evidence>
<evidence type="ECO:0008006" key="22">
    <source>
        <dbReference type="Google" id="ProtNLM"/>
    </source>
</evidence>
<feature type="transmembrane region" description="Helical" evidence="19">
    <location>
        <begin position="93"/>
        <end position="118"/>
    </location>
</feature>
<feature type="binding site" evidence="17">
    <location>
        <begin position="91"/>
        <end position="92"/>
    </location>
    <ligand>
        <name>ATP</name>
        <dbReference type="ChEBI" id="CHEBI:30616"/>
    </ligand>
</feature>
<keyword evidence="3" id="KW-1003">Cell membrane</keyword>
<organism evidence="20 21">
    <name type="scientific">Candidatus Falkowbacteria bacterium RIFOXYA2_FULL_38_12</name>
    <dbReference type="NCBI Taxonomy" id="1797993"/>
    <lineage>
        <taxon>Bacteria</taxon>
        <taxon>Candidatus Falkowiibacteriota</taxon>
    </lineage>
</organism>
<dbReference type="PANTHER" id="PTHR34299">
    <property type="entry name" value="DIACYLGLYCEROL KINASE"/>
    <property type="match status" value="1"/>
</dbReference>
<evidence type="ECO:0000256" key="3">
    <source>
        <dbReference type="ARBA" id="ARBA00022475"/>
    </source>
</evidence>
<keyword evidence="18" id="KW-0479">Metal-binding</keyword>
<feature type="active site" description="Proton acceptor" evidence="15">
    <location>
        <position position="66"/>
    </location>
</feature>
<evidence type="ECO:0000256" key="16">
    <source>
        <dbReference type="PIRSR" id="PIRSR600829-2"/>
    </source>
</evidence>
<name>A0A1F5S3E0_9BACT</name>
<evidence type="ECO:0000256" key="8">
    <source>
        <dbReference type="ARBA" id="ARBA00022777"/>
    </source>
</evidence>
<keyword evidence="5" id="KW-0808">Transferase</keyword>
<keyword evidence="7 17" id="KW-0547">Nucleotide-binding</keyword>
<reference evidence="20 21" key="1">
    <citation type="journal article" date="2016" name="Nat. Commun.">
        <title>Thousands of microbial genomes shed light on interconnected biogeochemical processes in an aquifer system.</title>
        <authorList>
            <person name="Anantharaman K."/>
            <person name="Brown C.T."/>
            <person name="Hug L.A."/>
            <person name="Sharon I."/>
            <person name="Castelle C.J."/>
            <person name="Probst A.J."/>
            <person name="Thomas B.C."/>
            <person name="Singh A."/>
            <person name="Wilkins M.J."/>
            <person name="Karaoz U."/>
            <person name="Brodie E.L."/>
            <person name="Williams K.H."/>
            <person name="Hubbard S.S."/>
            <person name="Banfield J.F."/>
        </authorList>
    </citation>
    <scope>NUCLEOTIDE SEQUENCE [LARGE SCALE GENOMIC DNA]</scope>
</reference>
<evidence type="ECO:0000256" key="2">
    <source>
        <dbReference type="ARBA" id="ARBA00005967"/>
    </source>
</evidence>
<evidence type="ECO:0000256" key="14">
    <source>
        <dbReference type="ARBA" id="ARBA00023264"/>
    </source>
</evidence>
<dbReference type="Gene3D" id="1.10.287.3610">
    <property type="match status" value="1"/>
</dbReference>
<feature type="binding site" evidence="18">
    <location>
        <position position="73"/>
    </location>
    <ligand>
        <name>a divalent metal cation</name>
        <dbReference type="ChEBI" id="CHEBI:60240"/>
    </ligand>
</feature>
<keyword evidence="8" id="KW-0418">Kinase</keyword>
<evidence type="ECO:0000256" key="17">
    <source>
        <dbReference type="PIRSR" id="PIRSR600829-3"/>
    </source>
</evidence>
<proteinExistence type="inferred from homology"/>
<feature type="transmembrane region" description="Helical" evidence="19">
    <location>
        <begin position="53"/>
        <end position="72"/>
    </location>
</feature>
<feature type="binding site" evidence="17">
    <location>
        <position position="25"/>
    </location>
    <ligand>
        <name>ATP</name>
        <dbReference type="ChEBI" id="CHEBI:30616"/>
    </ligand>
</feature>
<keyword evidence="4" id="KW-0444">Lipid biosynthesis</keyword>
<dbReference type="AlphaFoldDB" id="A0A1F5S3E0"/>
<comment type="caution">
    <text evidence="20">The sequence shown here is derived from an EMBL/GenBank/DDBJ whole genome shotgun (WGS) entry which is preliminary data.</text>
</comment>
<dbReference type="Pfam" id="PF01219">
    <property type="entry name" value="DAGK_prokar"/>
    <property type="match status" value="1"/>
</dbReference>
<keyword evidence="14" id="KW-1208">Phospholipid metabolism</keyword>
<protein>
    <recommendedName>
        <fullName evidence="22">Diacylglycerol kinase</fullName>
    </recommendedName>
</protein>
<keyword evidence="13" id="KW-0594">Phospholipid biosynthesis</keyword>
<dbReference type="PANTHER" id="PTHR34299:SF1">
    <property type="entry name" value="DIACYLGLYCEROL KINASE"/>
    <property type="match status" value="1"/>
</dbReference>
<accession>A0A1F5S3E0</accession>
<dbReference type="GO" id="GO:0046872">
    <property type="term" value="F:metal ion binding"/>
    <property type="evidence" value="ECO:0007669"/>
    <property type="project" value="UniProtKB-KW"/>
</dbReference>
<keyword evidence="6 19" id="KW-0812">Transmembrane</keyword>
<keyword evidence="9 17" id="KW-0067">ATP-binding</keyword>
<dbReference type="InterPro" id="IPR000829">
    <property type="entry name" value="DAGK"/>
</dbReference>
<dbReference type="GO" id="GO:0016301">
    <property type="term" value="F:kinase activity"/>
    <property type="evidence" value="ECO:0007669"/>
    <property type="project" value="UniProtKB-KW"/>
</dbReference>
<comment type="cofactor">
    <cofactor evidence="18">
        <name>Mg(2+)</name>
        <dbReference type="ChEBI" id="CHEBI:18420"/>
    </cofactor>
    <text evidence="18">Mn(2+), Zn(2+), Cd(2+) and Co(2+) support activity to lesser extents.</text>
</comment>
<comment type="subcellular location">
    <subcellularLocation>
        <location evidence="1">Cell membrane</location>
        <topology evidence="1">Multi-pass membrane protein</topology>
    </subcellularLocation>
</comment>
<evidence type="ECO:0000256" key="7">
    <source>
        <dbReference type="ARBA" id="ARBA00022741"/>
    </source>
</evidence>
<evidence type="ECO:0000256" key="5">
    <source>
        <dbReference type="ARBA" id="ARBA00022679"/>
    </source>
</evidence>
<dbReference type="GO" id="GO:0005886">
    <property type="term" value="C:plasma membrane"/>
    <property type="evidence" value="ECO:0007669"/>
    <property type="project" value="UniProtKB-SubCell"/>
</dbReference>
<gene>
    <name evidence="20" type="ORF">A2257_03425</name>
</gene>
<comment type="similarity">
    <text evidence="2">Belongs to the bacterial diacylglycerol kinase family.</text>
</comment>
<sequence>MLSLARFIRSFRYSLKGLSQIFREEHSFRIQVFIGLLVLILSLGFNIKVWELVVVVLVMTLIFVLELINSVLERFVDVLKPRLHPYVESSKDMMAAVVLIFSIGAILIGLLIFTPYFINLFSNISKISF</sequence>
<evidence type="ECO:0000256" key="18">
    <source>
        <dbReference type="PIRSR" id="PIRSR600829-4"/>
    </source>
</evidence>
<evidence type="ECO:0000313" key="20">
    <source>
        <dbReference type="EMBL" id="OGF20791.1"/>
    </source>
</evidence>
<evidence type="ECO:0000256" key="13">
    <source>
        <dbReference type="ARBA" id="ARBA00023209"/>
    </source>
</evidence>
<keyword evidence="18" id="KW-0460">Magnesium</keyword>
<evidence type="ECO:0000256" key="11">
    <source>
        <dbReference type="ARBA" id="ARBA00023098"/>
    </source>
</evidence>
<feature type="binding site" evidence="17">
    <location>
        <position position="6"/>
    </location>
    <ligand>
        <name>ATP</name>
        <dbReference type="ChEBI" id="CHEBI:30616"/>
    </ligand>
</feature>
<evidence type="ECO:0000256" key="10">
    <source>
        <dbReference type="ARBA" id="ARBA00022989"/>
    </source>
</evidence>
<feature type="transmembrane region" description="Helical" evidence="19">
    <location>
        <begin position="28"/>
        <end position="47"/>
    </location>
</feature>
<dbReference type="CDD" id="cd14263">
    <property type="entry name" value="DAGK_IM_like"/>
    <property type="match status" value="1"/>
</dbReference>
<evidence type="ECO:0000256" key="12">
    <source>
        <dbReference type="ARBA" id="ARBA00023136"/>
    </source>
</evidence>
<evidence type="ECO:0000256" key="15">
    <source>
        <dbReference type="PIRSR" id="PIRSR600829-1"/>
    </source>
</evidence>
<feature type="binding site" evidence="17">
    <location>
        <position position="13"/>
    </location>
    <ligand>
        <name>ATP</name>
        <dbReference type="ChEBI" id="CHEBI:30616"/>
    </ligand>
</feature>